<evidence type="ECO:0000313" key="1">
    <source>
        <dbReference type="EMBL" id="WXA93505.1"/>
    </source>
</evidence>
<evidence type="ECO:0000313" key="2">
    <source>
        <dbReference type="Proteomes" id="UP001379533"/>
    </source>
</evidence>
<sequence length="224" mass="24668">MRRPSGYSGNLVNAREVGEYFALRSELQEASVLAFRLLATDLEAHRAPAALVRAAKRAGRDEERHAQMTASLARRHGASIVPPKFDRPAARPIEDVAIENAVEGCVRETFLALISSRQAETAKDDTIRAAMKTIARDESEHAALAWTLASWLEPRVLGDARARYGKAARTAIQDLRTEAYAPYPEPLRRVVGLPSVRDALALIDSLDRTMWQKLALSTNGVVTK</sequence>
<dbReference type="SUPFAM" id="SSF47240">
    <property type="entry name" value="Ferritin-like"/>
    <property type="match status" value="1"/>
</dbReference>
<name>A0ABZ2K7I2_9BACT</name>
<keyword evidence="2" id="KW-1185">Reference proteome</keyword>
<organism evidence="1 2">
    <name type="scientific">Pendulispora brunnea</name>
    <dbReference type="NCBI Taxonomy" id="2905690"/>
    <lineage>
        <taxon>Bacteria</taxon>
        <taxon>Pseudomonadati</taxon>
        <taxon>Myxococcota</taxon>
        <taxon>Myxococcia</taxon>
        <taxon>Myxococcales</taxon>
        <taxon>Sorangiineae</taxon>
        <taxon>Pendulisporaceae</taxon>
        <taxon>Pendulispora</taxon>
    </lineage>
</organism>
<reference evidence="1 2" key="1">
    <citation type="submission" date="2021-12" db="EMBL/GenBank/DDBJ databases">
        <title>Discovery of the Pendulisporaceae a myxobacterial family with distinct sporulation behavior and unique specialized metabolism.</title>
        <authorList>
            <person name="Garcia R."/>
            <person name="Popoff A."/>
            <person name="Bader C.D."/>
            <person name="Loehr J."/>
            <person name="Walesch S."/>
            <person name="Walt C."/>
            <person name="Boldt J."/>
            <person name="Bunk B."/>
            <person name="Haeckl F.J.F.P.J."/>
            <person name="Gunesch A.P."/>
            <person name="Birkelbach J."/>
            <person name="Nuebel U."/>
            <person name="Pietschmann T."/>
            <person name="Bach T."/>
            <person name="Mueller R."/>
        </authorList>
    </citation>
    <scope>NUCLEOTIDE SEQUENCE [LARGE SCALE GENOMIC DNA]</scope>
    <source>
        <strain evidence="1 2">MSr12523</strain>
    </source>
</reference>
<gene>
    <name evidence="1" type="ORF">LZC95_44520</name>
</gene>
<accession>A0ABZ2K7I2</accession>
<dbReference type="InterPro" id="IPR012348">
    <property type="entry name" value="RNR-like"/>
</dbReference>
<dbReference type="Gene3D" id="1.10.620.20">
    <property type="entry name" value="Ribonucleotide Reductase, subunit A"/>
    <property type="match status" value="1"/>
</dbReference>
<dbReference type="Proteomes" id="UP001379533">
    <property type="component" value="Chromosome"/>
</dbReference>
<dbReference type="RefSeq" id="WP_394844106.1">
    <property type="nucleotide sequence ID" value="NZ_CP089982.1"/>
</dbReference>
<dbReference type="EMBL" id="CP089982">
    <property type="protein sequence ID" value="WXA93505.1"/>
    <property type="molecule type" value="Genomic_DNA"/>
</dbReference>
<protein>
    <recommendedName>
        <fullName evidence="3">Ferritin-like domain-containing protein</fullName>
    </recommendedName>
</protein>
<proteinExistence type="predicted"/>
<dbReference type="InterPro" id="IPR009078">
    <property type="entry name" value="Ferritin-like_SF"/>
</dbReference>
<evidence type="ECO:0008006" key="3">
    <source>
        <dbReference type="Google" id="ProtNLM"/>
    </source>
</evidence>